<feature type="domain" description="C-type lectin" evidence="5">
    <location>
        <begin position="82"/>
        <end position="179"/>
    </location>
</feature>
<evidence type="ECO:0000256" key="3">
    <source>
        <dbReference type="ARBA" id="ARBA00022734"/>
    </source>
</evidence>
<reference evidence="7" key="1">
    <citation type="submission" date="2025-08" db="UniProtKB">
        <authorList>
            <consortium name="RefSeq"/>
        </authorList>
    </citation>
    <scope>IDENTIFICATION</scope>
    <source>
        <tissue evidence="7">Blood</tissue>
    </source>
</reference>
<gene>
    <name evidence="7" type="primary">LOC117670043</name>
</gene>
<keyword evidence="2" id="KW-0964">Secreted</keyword>
<evidence type="ECO:0000256" key="4">
    <source>
        <dbReference type="SAM" id="SignalP"/>
    </source>
</evidence>
<evidence type="ECO:0000256" key="2">
    <source>
        <dbReference type="ARBA" id="ARBA00022525"/>
    </source>
</evidence>
<dbReference type="GeneID" id="117670043"/>
<dbReference type="SMART" id="SM00034">
    <property type="entry name" value="CLECT"/>
    <property type="match status" value="1"/>
</dbReference>
<dbReference type="InterPro" id="IPR001304">
    <property type="entry name" value="C-type_lectin-like"/>
</dbReference>
<protein>
    <submittedName>
        <fullName evidence="7">Pulmonary surfactant-associated protein D-like</fullName>
    </submittedName>
</protein>
<evidence type="ECO:0000313" key="7">
    <source>
        <dbReference type="RefSeq" id="XP_034280798.1"/>
    </source>
</evidence>
<dbReference type="InParanoid" id="A0A6P9C9H0"/>
<dbReference type="OMA" id="SWTIICE"/>
<keyword evidence="6" id="KW-1185">Reference proteome</keyword>
<accession>A0A6P9C9H0</accession>
<name>A0A6P9C9H0_PANGU</name>
<comment type="subcellular location">
    <subcellularLocation>
        <location evidence="1">Secreted</location>
    </subcellularLocation>
</comment>
<evidence type="ECO:0000259" key="5">
    <source>
        <dbReference type="PROSITE" id="PS50041"/>
    </source>
</evidence>
<dbReference type="GO" id="GO:0001503">
    <property type="term" value="P:ossification"/>
    <property type="evidence" value="ECO:0007669"/>
    <property type="project" value="TreeGrafter"/>
</dbReference>
<dbReference type="KEGG" id="pgut:117670043"/>
<dbReference type="Pfam" id="PF00059">
    <property type="entry name" value="Lectin_C"/>
    <property type="match status" value="1"/>
</dbReference>
<dbReference type="PROSITE" id="PS50041">
    <property type="entry name" value="C_TYPE_LECTIN_2"/>
    <property type="match status" value="1"/>
</dbReference>
<organism evidence="6 7">
    <name type="scientific">Pantherophis guttatus</name>
    <name type="common">Corn snake</name>
    <name type="synonym">Elaphe guttata</name>
    <dbReference type="NCBI Taxonomy" id="94885"/>
    <lineage>
        <taxon>Eukaryota</taxon>
        <taxon>Metazoa</taxon>
        <taxon>Chordata</taxon>
        <taxon>Craniata</taxon>
        <taxon>Vertebrata</taxon>
        <taxon>Euteleostomi</taxon>
        <taxon>Lepidosauria</taxon>
        <taxon>Squamata</taxon>
        <taxon>Bifurcata</taxon>
        <taxon>Unidentata</taxon>
        <taxon>Episquamata</taxon>
        <taxon>Toxicofera</taxon>
        <taxon>Serpentes</taxon>
        <taxon>Colubroidea</taxon>
        <taxon>Colubridae</taxon>
        <taxon>Colubrinae</taxon>
        <taxon>Pantherophis</taxon>
    </lineage>
</organism>
<dbReference type="Gene3D" id="3.10.100.10">
    <property type="entry name" value="Mannose-Binding Protein A, subunit A"/>
    <property type="match status" value="1"/>
</dbReference>
<evidence type="ECO:0000256" key="1">
    <source>
        <dbReference type="ARBA" id="ARBA00004613"/>
    </source>
</evidence>
<proteinExistence type="predicted"/>
<feature type="chain" id="PRO_5027604925" evidence="4">
    <location>
        <begin position="29"/>
        <end position="196"/>
    </location>
</feature>
<dbReference type="AlphaFoldDB" id="A0A6P9C9H0"/>
<dbReference type="InterPro" id="IPR016187">
    <property type="entry name" value="CTDL_fold"/>
</dbReference>
<dbReference type="OrthoDB" id="10255512at2759"/>
<dbReference type="Proteomes" id="UP001652622">
    <property type="component" value="Unplaced"/>
</dbReference>
<evidence type="ECO:0000313" key="6">
    <source>
        <dbReference type="Proteomes" id="UP001652622"/>
    </source>
</evidence>
<sequence>MMGLSSRPCIPTMLTFLMLLQLAFKVSLQEGPNREDPRIQKLIEVLDHLKLQIKELQDVMIQFKGTTINILKVLLGPGGEIVDGKIFRTQKNRGTFQDGKSGCENNLALPRNDAENKALQNILVQPGQKAVLGITYNAAENIFVDLTGQPITYSKWARGEPNVLGKNKGVMINENGEWQIEDRELDSWTIICEISI</sequence>
<dbReference type="PANTHER" id="PTHR22799">
    <property type="entry name" value="TETRANECTIN-RELATED"/>
    <property type="match status" value="1"/>
</dbReference>
<dbReference type="RefSeq" id="XP_034280798.1">
    <property type="nucleotide sequence ID" value="XM_034424907.2"/>
</dbReference>
<dbReference type="PANTHER" id="PTHR22799:SF2">
    <property type="entry name" value="C-TYPE LECTIN DOMAIN FAMILY 3 MEMBER A"/>
    <property type="match status" value="1"/>
</dbReference>
<dbReference type="InterPro" id="IPR016186">
    <property type="entry name" value="C-type_lectin-like/link_sf"/>
</dbReference>
<dbReference type="GO" id="GO:0030246">
    <property type="term" value="F:carbohydrate binding"/>
    <property type="evidence" value="ECO:0007669"/>
    <property type="project" value="UniProtKB-KW"/>
</dbReference>
<dbReference type="SUPFAM" id="SSF56436">
    <property type="entry name" value="C-type lectin-like"/>
    <property type="match status" value="1"/>
</dbReference>
<keyword evidence="4" id="KW-0732">Signal</keyword>
<keyword evidence="3" id="KW-0430">Lectin</keyword>
<feature type="signal peptide" evidence="4">
    <location>
        <begin position="1"/>
        <end position="28"/>
    </location>
</feature>
<dbReference type="GO" id="GO:0005615">
    <property type="term" value="C:extracellular space"/>
    <property type="evidence" value="ECO:0007669"/>
    <property type="project" value="TreeGrafter"/>
</dbReference>
<dbReference type="InterPro" id="IPR051663">
    <property type="entry name" value="CLec_Tetranectin-domain"/>
</dbReference>